<sequence length="538" mass="58785">MAALAPGILQKLLDGMKTGVKPTGEHRSSLLQVTDIVPVDLDEKNLLPKQGFFIKVSDSSHSIYVSLPSDQDDVVLSNKMQLGQFIYVDRLDPGTPVPIIKGARPIPGRHPLLGTPEPLMSTRGKVEKESGTRPRRGSWGQNGDVSSPFVLKPAPLDFDQCTPAKHRLATGRFTAASPVVMTRGRSPGGVRSSYGGGLLSKMTDLKGESPAVMMRKSCVVPPTSKFPRSRSVCDREMLAKNSVSSALLSPFKSSAKKSDSPPPSMRTRRATAAALLEDEREAPKTTSKMLSPKYSKLEKPEKGLSLPGRLSTLSKEAMQQRETAQKIALQALREATATETVVRHLKTFANLSKSAKADCPAACFDKFLEFHSQISETMNEIASNEANASSATTENKSENGSSLILHEIQHNSNDQEKTTAKRRIVLKQQQNHKQLRSSDENKNPAAPSSGLGNTARLVKEVEKEAANWFMEFIEKALEKGMKKCKGSGDADVKKVPQSLILKVVNWVEAEQSADNTKRPVHPKASQITRKLRIKLKNP</sequence>
<dbReference type="PANTHER" id="PTHR31928:SF6">
    <property type="entry name" value="DUF936 DOMAIN-CONTAINING PROTEIN"/>
    <property type="match status" value="1"/>
</dbReference>
<dbReference type="Pfam" id="PF06075">
    <property type="entry name" value="DUF936"/>
    <property type="match status" value="1"/>
</dbReference>
<proteinExistence type="predicted"/>
<feature type="region of interest" description="Disordered" evidence="1">
    <location>
        <begin position="101"/>
        <end position="144"/>
    </location>
</feature>
<organism evidence="4 5">
    <name type="scientific">Capsella rubella</name>
    <dbReference type="NCBI Taxonomy" id="81985"/>
    <lineage>
        <taxon>Eukaryota</taxon>
        <taxon>Viridiplantae</taxon>
        <taxon>Streptophyta</taxon>
        <taxon>Embryophyta</taxon>
        <taxon>Tracheophyta</taxon>
        <taxon>Spermatophyta</taxon>
        <taxon>Magnoliopsida</taxon>
        <taxon>eudicotyledons</taxon>
        <taxon>Gunneridae</taxon>
        <taxon>Pentapetalae</taxon>
        <taxon>rosids</taxon>
        <taxon>malvids</taxon>
        <taxon>Brassicales</taxon>
        <taxon>Brassicaceae</taxon>
        <taxon>Camelineae</taxon>
        <taxon>Capsella</taxon>
    </lineage>
</organism>
<dbReference type="eggNOG" id="ENOG502QQ61">
    <property type="taxonomic scope" value="Eukaryota"/>
</dbReference>
<feature type="region of interest" description="Disordered" evidence="1">
    <location>
        <begin position="275"/>
        <end position="308"/>
    </location>
</feature>
<dbReference type="InterPro" id="IPR048297">
    <property type="entry name" value="DUF936_dom_pln"/>
</dbReference>
<evidence type="ECO:0000256" key="1">
    <source>
        <dbReference type="SAM" id="MobiDB-lite"/>
    </source>
</evidence>
<dbReference type="InterPro" id="IPR049172">
    <property type="entry name" value="DUF6857_pln"/>
</dbReference>
<dbReference type="EMBL" id="KB870805">
    <property type="protein sequence ID" value="EOA40104.1"/>
    <property type="molecule type" value="Genomic_DNA"/>
</dbReference>
<dbReference type="InterPro" id="IPR010341">
    <property type="entry name" value="DUF936_pln"/>
</dbReference>
<evidence type="ECO:0000259" key="2">
    <source>
        <dbReference type="Pfam" id="PF06075"/>
    </source>
</evidence>
<dbReference type="STRING" id="81985.R0ICB4"/>
<accession>R0ICB4</accession>
<protein>
    <recommendedName>
        <fullName evidence="6">DUF936 domain-containing protein</fullName>
    </recommendedName>
</protein>
<dbReference type="OrthoDB" id="1602505at2759"/>
<evidence type="ECO:0000313" key="5">
    <source>
        <dbReference type="Proteomes" id="UP000029121"/>
    </source>
</evidence>
<dbReference type="Proteomes" id="UP000029121">
    <property type="component" value="Unassembled WGS sequence"/>
</dbReference>
<keyword evidence="5" id="KW-1185">Reference proteome</keyword>
<dbReference type="AlphaFoldDB" id="R0ICB4"/>
<gene>
    <name evidence="4" type="ORF">CARUB_v10008797mg</name>
</gene>
<dbReference type="PANTHER" id="PTHR31928">
    <property type="entry name" value="EXPRESSED PROTEIN"/>
    <property type="match status" value="1"/>
</dbReference>
<evidence type="ECO:0008006" key="6">
    <source>
        <dbReference type="Google" id="ProtNLM"/>
    </source>
</evidence>
<dbReference type="KEGG" id="crb:17897105"/>
<evidence type="ECO:0000259" key="3">
    <source>
        <dbReference type="Pfam" id="PF21647"/>
    </source>
</evidence>
<name>R0ICB4_9BRAS</name>
<evidence type="ECO:0000313" key="4">
    <source>
        <dbReference type="EMBL" id="EOA40104.1"/>
    </source>
</evidence>
<reference evidence="5" key="1">
    <citation type="journal article" date="2013" name="Nat. Genet.">
        <title>The Capsella rubella genome and the genomic consequences of rapid mating system evolution.</title>
        <authorList>
            <person name="Slotte T."/>
            <person name="Hazzouri K.M."/>
            <person name="Agren J.A."/>
            <person name="Koenig D."/>
            <person name="Maumus F."/>
            <person name="Guo Y.L."/>
            <person name="Steige K."/>
            <person name="Platts A.E."/>
            <person name="Escobar J.S."/>
            <person name="Newman L.K."/>
            <person name="Wang W."/>
            <person name="Mandakova T."/>
            <person name="Vello E."/>
            <person name="Smith L.M."/>
            <person name="Henz S.R."/>
            <person name="Steffen J."/>
            <person name="Takuno S."/>
            <person name="Brandvain Y."/>
            <person name="Coop G."/>
            <person name="Andolfatto P."/>
            <person name="Hu T.T."/>
            <person name="Blanchette M."/>
            <person name="Clark R.M."/>
            <person name="Quesneville H."/>
            <person name="Nordborg M."/>
            <person name="Gaut B.S."/>
            <person name="Lysak M.A."/>
            <person name="Jenkins J."/>
            <person name="Grimwood J."/>
            <person name="Chapman J."/>
            <person name="Prochnik S."/>
            <person name="Shu S."/>
            <person name="Rokhsar D."/>
            <person name="Schmutz J."/>
            <person name="Weigel D."/>
            <person name="Wright S.I."/>
        </authorList>
    </citation>
    <scope>NUCLEOTIDE SEQUENCE [LARGE SCALE GENOMIC DNA]</scope>
    <source>
        <strain evidence="5">cv. Monte Gargano</strain>
    </source>
</reference>
<feature type="region of interest" description="Disordered" evidence="1">
    <location>
        <begin position="428"/>
        <end position="454"/>
    </location>
</feature>
<feature type="region of interest" description="Disordered" evidence="1">
    <location>
        <begin position="250"/>
        <end position="269"/>
    </location>
</feature>
<feature type="domain" description="DUF936" evidence="2">
    <location>
        <begin position="4"/>
        <end position="120"/>
    </location>
</feature>
<dbReference type="Pfam" id="PF21647">
    <property type="entry name" value="DUF6857"/>
    <property type="match status" value="1"/>
</dbReference>
<feature type="domain" description="DUF6857" evidence="3">
    <location>
        <begin position="305"/>
        <end position="395"/>
    </location>
</feature>